<sequence length="164" mass="18583">METLQALVITPENLLSAWQGNRRLTRRVIEAFPEEALFSYSLGGMRPFSDMVFELVGLSHGIGGIATGQWPTSVELFAPGDPAKPATKAALLALWDQTTDLINETWPTIPAERFQESDLSFGTWQGKIWWLLFYWSDNEVHHRGQGYVYLRTLGIEPPAFWDRA</sequence>
<keyword evidence="2" id="KW-0479">Metal-binding</keyword>
<dbReference type="EMBL" id="FNGS01000001">
    <property type="protein sequence ID" value="SDL17574.1"/>
    <property type="molecule type" value="Genomic_DNA"/>
</dbReference>
<dbReference type="InterPro" id="IPR007837">
    <property type="entry name" value="DinB"/>
</dbReference>
<gene>
    <name evidence="3" type="ORF">SAMN04488090_0248</name>
</gene>
<dbReference type="STRING" id="563176.SAMN04488090_0248"/>
<dbReference type="InterPro" id="IPR034660">
    <property type="entry name" value="DinB/YfiT-like"/>
</dbReference>
<evidence type="ECO:0000256" key="1">
    <source>
        <dbReference type="ARBA" id="ARBA00008635"/>
    </source>
</evidence>
<proteinExistence type="inferred from homology"/>
<protein>
    <submittedName>
        <fullName evidence="3">Uncharacterized damage-inducible protein DinB (Forms a four-helix bundle)</fullName>
    </submittedName>
</protein>
<keyword evidence="4" id="KW-1185">Reference proteome</keyword>
<reference evidence="3 4" key="1">
    <citation type="submission" date="2016-10" db="EMBL/GenBank/DDBJ databases">
        <authorList>
            <person name="de Groot N.N."/>
        </authorList>
    </citation>
    <scope>NUCLEOTIDE SEQUENCE [LARGE SCALE GENOMIC DNA]</scope>
    <source>
        <strain evidence="3 4">DSM 21668</strain>
    </source>
</reference>
<evidence type="ECO:0000313" key="3">
    <source>
        <dbReference type="EMBL" id="SDL17574.1"/>
    </source>
</evidence>
<dbReference type="RefSeq" id="WP_093196700.1">
    <property type="nucleotide sequence ID" value="NZ_FNGS01000001.1"/>
</dbReference>
<dbReference type="Gene3D" id="1.20.120.450">
    <property type="entry name" value="dinb family like domain"/>
    <property type="match status" value="1"/>
</dbReference>
<evidence type="ECO:0000313" key="4">
    <source>
        <dbReference type="Proteomes" id="UP000198901"/>
    </source>
</evidence>
<dbReference type="GO" id="GO:0046872">
    <property type="term" value="F:metal ion binding"/>
    <property type="evidence" value="ECO:0007669"/>
    <property type="project" value="UniProtKB-KW"/>
</dbReference>
<dbReference type="Proteomes" id="UP000198901">
    <property type="component" value="Unassembled WGS sequence"/>
</dbReference>
<dbReference type="OrthoDB" id="119432at2"/>
<name>A0A1G9HY16_9BACT</name>
<evidence type="ECO:0000256" key="2">
    <source>
        <dbReference type="ARBA" id="ARBA00022723"/>
    </source>
</evidence>
<organism evidence="3 4">
    <name type="scientific">Siphonobacter aquaeclarae</name>
    <dbReference type="NCBI Taxonomy" id="563176"/>
    <lineage>
        <taxon>Bacteria</taxon>
        <taxon>Pseudomonadati</taxon>
        <taxon>Bacteroidota</taxon>
        <taxon>Cytophagia</taxon>
        <taxon>Cytophagales</taxon>
        <taxon>Cytophagaceae</taxon>
        <taxon>Siphonobacter</taxon>
    </lineage>
</organism>
<dbReference type="SUPFAM" id="SSF109854">
    <property type="entry name" value="DinB/YfiT-like putative metalloenzymes"/>
    <property type="match status" value="1"/>
</dbReference>
<comment type="similarity">
    <text evidence="1">Belongs to the DinB family.</text>
</comment>
<dbReference type="Pfam" id="PF05163">
    <property type="entry name" value="DinB"/>
    <property type="match status" value="1"/>
</dbReference>
<accession>A0A1G9HY16</accession>
<dbReference type="AlphaFoldDB" id="A0A1G9HY16"/>